<keyword evidence="3" id="KW-1185">Reference proteome</keyword>
<evidence type="ECO:0000313" key="3">
    <source>
        <dbReference type="Proteomes" id="UP000092445"/>
    </source>
</evidence>
<dbReference type="AlphaFoldDB" id="A0A1B0A6I2"/>
<protein>
    <submittedName>
        <fullName evidence="2">Uncharacterized protein</fullName>
    </submittedName>
</protein>
<dbReference type="VEuPathDB" id="VectorBase:GPAI035859"/>
<dbReference type="EnsemblMetazoa" id="GPAI035859-RA">
    <property type="protein sequence ID" value="GPAI035859-PA"/>
    <property type="gene ID" value="GPAI035859"/>
</dbReference>
<name>A0A1B0A6I2_GLOPL</name>
<accession>A0A1B0A6I2</accession>
<evidence type="ECO:0000256" key="1">
    <source>
        <dbReference type="SAM" id="Phobius"/>
    </source>
</evidence>
<reference evidence="2" key="2">
    <citation type="submission" date="2020-05" db="UniProtKB">
        <authorList>
            <consortium name="EnsemblMetazoa"/>
        </authorList>
    </citation>
    <scope>IDENTIFICATION</scope>
    <source>
        <strain evidence="2">IAEA</strain>
    </source>
</reference>
<dbReference type="Proteomes" id="UP000092445">
    <property type="component" value="Unassembled WGS sequence"/>
</dbReference>
<organism evidence="2 3">
    <name type="scientific">Glossina pallidipes</name>
    <name type="common">Tsetse fly</name>
    <dbReference type="NCBI Taxonomy" id="7398"/>
    <lineage>
        <taxon>Eukaryota</taxon>
        <taxon>Metazoa</taxon>
        <taxon>Ecdysozoa</taxon>
        <taxon>Arthropoda</taxon>
        <taxon>Hexapoda</taxon>
        <taxon>Insecta</taxon>
        <taxon>Pterygota</taxon>
        <taxon>Neoptera</taxon>
        <taxon>Endopterygota</taxon>
        <taxon>Diptera</taxon>
        <taxon>Brachycera</taxon>
        <taxon>Muscomorpha</taxon>
        <taxon>Hippoboscoidea</taxon>
        <taxon>Glossinidae</taxon>
        <taxon>Glossina</taxon>
    </lineage>
</organism>
<keyword evidence="1" id="KW-0472">Membrane</keyword>
<keyword evidence="1" id="KW-1133">Transmembrane helix</keyword>
<proteinExistence type="predicted"/>
<feature type="transmembrane region" description="Helical" evidence="1">
    <location>
        <begin position="35"/>
        <end position="55"/>
    </location>
</feature>
<sequence length="140" mass="15615">MNMSNKKNDLSGIQWSCDLNRDCGACTYNSCLDSLVGAAAVAVYAIALMSANVAFGGRVLVWSSSVLKCLNSICIKVWLQRFLQIFDLRTDFSGINTIVHRGTSYSNSKSSPFAIKQFVKETTITEKQYKKTKEVNNDYF</sequence>
<keyword evidence="1" id="KW-0812">Transmembrane</keyword>
<evidence type="ECO:0000313" key="2">
    <source>
        <dbReference type="EnsemblMetazoa" id="GPAI035859-PA"/>
    </source>
</evidence>
<reference evidence="3" key="1">
    <citation type="submission" date="2014-03" db="EMBL/GenBank/DDBJ databases">
        <authorList>
            <person name="Aksoy S."/>
            <person name="Warren W."/>
            <person name="Wilson R.K."/>
        </authorList>
    </citation>
    <scope>NUCLEOTIDE SEQUENCE [LARGE SCALE GENOMIC DNA]</scope>
    <source>
        <strain evidence="3">IAEA</strain>
    </source>
</reference>